<dbReference type="Proteomes" id="UP000299102">
    <property type="component" value="Unassembled WGS sequence"/>
</dbReference>
<reference evidence="2 3" key="1">
    <citation type="journal article" date="2019" name="Commun. Biol.">
        <title>The bagworm genome reveals a unique fibroin gene that provides high tensile strength.</title>
        <authorList>
            <person name="Kono N."/>
            <person name="Nakamura H."/>
            <person name="Ohtoshi R."/>
            <person name="Tomita M."/>
            <person name="Numata K."/>
            <person name="Arakawa K."/>
        </authorList>
    </citation>
    <scope>NUCLEOTIDE SEQUENCE [LARGE SCALE GENOMIC DNA]</scope>
</reference>
<feature type="transmembrane region" description="Helical" evidence="1">
    <location>
        <begin position="174"/>
        <end position="194"/>
    </location>
</feature>
<organism evidence="2 3">
    <name type="scientific">Eumeta variegata</name>
    <name type="common">Bagworm moth</name>
    <name type="synonym">Eumeta japonica</name>
    <dbReference type="NCBI Taxonomy" id="151549"/>
    <lineage>
        <taxon>Eukaryota</taxon>
        <taxon>Metazoa</taxon>
        <taxon>Ecdysozoa</taxon>
        <taxon>Arthropoda</taxon>
        <taxon>Hexapoda</taxon>
        <taxon>Insecta</taxon>
        <taxon>Pterygota</taxon>
        <taxon>Neoptera</taxon>
        <taxon>Endopterygota</taxon>
        <taxon>Lepidoptera</taxon>
        <taxon>Glossata</taxon>
        <taxon>Ditrysia</taxon>
        <taxon>Tineoidea</taxon>
        <taxon>Psychidae</taxon>
        <taxon>Oiketicinae</taxon>
        <taxon>Eumeta</taxon>
    </lineage>
</organism>
<keyword evidence="3" id="KW-1185">Reference proteome</keyword>
<dbReference type="AlphaFoldDB" id="A0A4C1VH03"/>
<comment type="caution">
    <text evidence="2">The sequence shown here is derived from an EMBL/GenBank/DDBJ whole genome shotgun (WGS) entry which is preliminary data.</text>
</comment>
<accession>A0A4C1VH03</accession>
<sequence>MSLPGKANVLNLRSVAHTCRCRVASRRSSFITSLAVGFGLVLVLFASQSGRHARRPASGWVTRTSILIVNYVIVLINIVLTRSKWAAREASGLRLDDADVYSDSQSGRHARRPASGWMTRTSVLIVNYDIVLINIVLTRLKWAAREASGLRLDDADVCFDSQSGRHARSPASGWMTRTSVLIVNYVIALINIVLTRLKWAAREASGLRLGDADVYSDSQSGRHARSPASGWMTRTSVLIVNYVIVLINIVLTRLKWAARAASGLRLDDADVCFDSQNGRHARRPASGWVTRTSILIVNYVIVLINIVLTRLKWAACEASGLRLDDADVKVGGTRGFRPPAG</sequence>
<keyword evidence="1" id="KW-0812">Transmembrane</keyword>
<feature type="transmembrane region" description="Helical" evidence="1">
    <location>
        <begin position="288"/>
        <end position="308"/>
    </location>
</feature>
<gene>
    <name evidence="2" type="ORF">EVAR_34612_1</name>
</gene>
<feature type="transmembrane region" description="Helical" evidence="1">
    <location>
        <begin position="231"/>
        <end position="251"/>
    </location>
</feature>
<keyword evidence="1" id="KW-1133">Transmembrane helix</keyword>
<evidence type="ECO:0000313" key="3">
    <source>
        <dbReference type="Proteomes" id="UP000299102"/>
    </source>
</evidence>
<name>A0A4C1VH03_EUMVA</name>
<evidence type="ECO:0000313" key="2">
    <source>
        <dbReference type="EMBL" id="GBP37577.1"/>
    </source>
</evidence>
<dbReference type="EMBL" id="BGZK01000336">
    <property type="protein sequence ID" value="GBP37577.1"/>
    <property type="molecule type" value="Genomic_DNA"/>
</dbReference>
<feature type="transmembrane region" description="Helical" evidence="1">
    <location>
        <begin position="30"/>
        <end position="48"/>
    </location>
</feature>
<keyword evidence="1" id="KW-0472">Membrane</keyword>
<feature type="transmembrane region" description="Helical" evidence="1">
    <location>
        <begin position="60"/>
        <end position="80"/>
    </location>
</feature>
<proteinExistence type="predicted"/>
<evidence type="ECO:0000256" key="1">
    <source>
        <dbReference type="SAM" id="Phobius"/>
    </source>
</evidence>
<protein>
    <submittedName>
        <fullName evidence="2">Uncharacterized protein</fullName>
    </submittedName>
</protein>